<organism evidence="4 5">
    <name type="scientific">Colocasia esculenta</name>
    <name type="common">Wild taro</name>
    <name type="synonym">Arum esculentum</name>
    <dbReference type="NCBI Taxonomy" id="4460"/>
    <lineage>
        <taxon>Eukaryota</taxon>
        <taxon>Viridiplantae</taxon>
        <taxon>Streptophyta</taxon>
        <taxon>Embryophyta</taxon>
        <taxon>Tracheophyta</taxon>
        <taxon>Spermatophyta</taxon>
        <taxon>Magnoliopsida</taxon>
        <taxon>Liliopsida</taxon>
        <taxon>Araceae</taxon>
        <taxon>Aroideae</taxon>
        <taxon>Colocasieae</taxon>
        <taxon>Colocasia</taxon>
    </lineage>
</organism>
<evidence type="ECO:0000256" key="3">
    <source>
        <dbReference type="ARBA" id="ARBA00023235"/>
    </source>
</evidence>
<evidence type="ECO:0000313" key="5">
    <source>
        <dbReference type="Proteomes" id="UP000652761"/>
    </source>
</evidence>
<feature type="non-terminal residue" evidence="4">
    <location>
        <position position="273"/>
    </location>
</feature>
<comment type="caution">
    <text evidence="4">The sequence shown here is derived from an EMBL/GenBank/DDBJ whole genome shotgun (WGS) entry which is preliminary data.</text>
</comment>
<dbReference type="EMBL" id="NMUH01000193">
    <property type="protein sequence ID" value="MQL74140.1"/>
    <property type="molecule type" value="Genomic_DNA"/>
</dbReference>
<evidence type="ECO:0000313" key="4">
    <source>
        <dbReference type="EMBL" id="MQL74140.1"/>
    </source>
</evidence>
<protein>
    <submittedName>
        <fullName evidence="4">Uncharacterized protein</fullName>
    </submittedName>
</protein>
<keyword evidence="3" id="KW-0413">Isomerase</keyword>
<evidence type="ECO:0000256" key="2">
    <source>
        <dbReference type="ARBA" id="ARBA00023027"/>
    </source>
</evidence>
<keyword evidence="2" id="KW-0520">NAD</keyword>
<dbReference type="SUPFAM" id="SSF51735">
    <property type="entry name" value="NAD(P)-binding Rossmann-fold domains"/>
    <property type="match status" value="1"/>
</dbReference>
<sequence length="273" mass="28821">LIQITNVHGEARKPLRHLLQRAPSPGSNLIPTMRGVAIAPAPIQTAPLLRPLPLRQGRGQQLSLPPLSSHCAGIAGVGRGFPLCGSPDAVSTVAPLRATASSSSPAAGSYKDMTEMFALSVGQDDLLIVGAGVLGRIVAEKWTKEHPGCQTFGQTLTTDHHDELLKLGIKPLLSGFNNSRFPYVIFCAPPSRSVDYPADVRLAASNWSGEGAFLFTSSSAVYDCNDNGLCNEDSPVVPIGRSPRTDVLLKAENAVLDSGGCVLRLAGLYISYL</sequence>
<comment type="similarity">
    <text evidence="1">Belongs to the NAD(P)-dependent epimerase/dehydratase family.</text>
</comment>
<evidence type="ECO:0000256" key="1">
    <source>
        <dbReference type="ARBA" id="ARBA00007637"/>
    </source>
</evidence>
<dbReference type="Gene3D" id="3.40.50.720">
    <property type="entry name" value="NAD(P)-binding Rossmann-like Domain"/>
    <property type="match status" value="1"/>
</dbReference>
<dbReference type="AlphaFoldDB" id="A0A843TX59"/>
<reference evidence="4" key="1">
    <citation type="submission" date="2017-07" db="EMBL/GenBank/DDBJ databases">
        <title>Taro Niue Genome Assembly and Annotation.</title>
        <authorList>
            <person name="Atibalentja N."/>
            <person name="Keating K."/>
            <person name="Fields C.J."/>
        </authorList>
    </citation>
    <scope>NUCLEOTIDE SEQUENCE</scope>
    <source>
        <strain evidence="4">Niue_2</strain>
        <tissue evidence="4">Leaf</tissue>
    </source>
</reference>
<accession>A0A843TX59</accession>
<dbReference type="OrthoDB" id="674948at2759"/>
<dbReference type="GO" id="GO:0016853">
    <property type="term" value="F:isomerase activity"/>
    <property type="evidence" value="ECO:0007669"/>
    <property type="project" value="UniProtKB-KW"/>
</dbReference>
<dbReference type="InterPro" id="IPR036291">
    <property type="entry name" value="NAD(P)-bd_dom_sf"/>
</dbReference>
<proteinExistence type="inferred from homology"/>
<dbReference type="Proteomes" id="UP000652761">
    <property type="component" value="Unassembled WGS sequence"/>
</dbReference>
<dbReference type="PANTHER" id="PTHR43574">
    <property type="entry name" value="EPIMERASE-RELATED"/>
    <property type="match status" value="1"/>
</dbReference>
<gene>
    <name evidence="4" type="ORF">Taro_006494</name>
</gene>
<name>A0A843TX59_COLES</name>
<keyword evidence="5" id="KW-1185">Reference proteome</keyword>